<dbReference type="InterPro" id="IPR017853">
    <property type="entry name" value="GH"/>
</dbReference>
<accession>A0A1Y1IRP3</accession>
<evidence type="ECO:0000313" key="4">
    <source>
        <dbReference type="EMBL" id="GAQ90798.1"/>
    </source>
</evidence>
<proteinExistence type="predicted"/>
<feature type="compositionally biased region" description="Basic residues" evidence="2">
    <location>
        <begin position="361"/>
        <end position="378"/>
    </location>
</feature>
<dbReference type="InterPro" id="IPR052177">
    <property type="entry name" value="Divisome_Glycosyl_Hydrolase"/>
</dbReference>
<dbReference type="SUPFAM" id="SSF51445">
    <property type="entry name" value="(Trans)glycosidases"/>
    <property type="match status" value="1"/>
</dbReference>
<sequence>MESSGGLASLADRESEMIQGGLREQLVKMSFLTPYPWEDPAFRKERRLPNLRYGDQIRALWVTRWDFYEKEDIADIMRTTADAGFNTVFFQVRGNGTVLFSSRLEPWSEAYHYRHPGFDPLQEAIREAHSRNMALHAWINVMPMWAGLRPPSHPDQLWNKHPEWSWFDRNGERQPLQRGFYVSANPCLPEVRRHISAVCREVLSRYEVDGIHLDYIRFPNEWPVENGREYPRDERTLALFHADTGLDSPESFPAVWDQWRCDCVTALLKDIHRGVKSLRPAAVLTAAVGVQKDEALARFQDVETWWKERLIDAVIPMNYTNCHRDFRSKLEADWRAEWRALSTFANSLWDRSLKVRERPRPPRPLRRTFKRLRDKWRHRQEEQATNPDEPRGHQWAPPPPPGVIVGMSVEYGPTAAHQKQLMLALQRFGHFAIFCYSALFESSRAGGAIQNGAPARARRRAELVPFLKVLAAAAESKTAVVAAVASAALGGRIARTPTTSAAVTAAVTGAVSVGDETEDGGRGLEELRRRLQGFPMHPEEAAFQGEKVTSADAAAVLSTLEGGQEEGGEGLEEPVSGVVSTRLTVGGRSVKGPNGEIVTFRRRTFIRGVKARDERKKQLREAFGRATSKARGRATGRPSGQRRSGVSEVDGLDVRLGGERDQIVTRVELAGLATGNLNGMLLSPEFDDGELVESPLLDPQAESGATSGVNVGPVDTYLVAERDAELVESVNAPPETREDMQWEAAKLKAVTTFDDATANGDKSLADRIEDESVDVHIDRTGDQIEGEGRTVLDSGAPFGHLSSMLLEGGFARSLEGFRLRAITQVRRLRQI</sequence>
<name>A0A1Y1IRP3_KLENI</name>
<gene>
    <name evidence="4" type="ORF">KFL_006860060</name>
</gene>
<feature type="region of interest" description="Disordered" evidence="2">
    <location>
        <begin position="621"/>
        <end position="651"/>
    </location>
</feature>
<dbReference type="EMBL" id="DF237635">
    <property type="protein sequence ID" value="GAQ90798.1"/>
    <property type="molecule type" value="Genomic_DNA"/>
</dbReference>
<dbReference type="Gene3D" id="3.20.20.80">
    <property type="entry name" value="Glycosidases"/>
    <property type="match status" value="1"/>
</dbReference>
<evidence type="ECO:0000259" key="3">
    <source>
        <dbReference type="Pfam" id="PF02638"/>
    </source>
</evidence>
<keyword evidence="1" id="KW-0732">Signal</keyword>
<organism evidence="4 5">
    <name type="scientific">Klebsormidium nitens</name>
    <name type="common">Green alga</name>
    <name type="synonym">Ulothrix nitens</name>
    <dbReference type="NCBI Taxonomy" id="105231"/>
    <lineage>
        <taxon>Eukaryota</taxon>
        <taxon>Viridiplantae</taxon>
        <taxon>Streptophyta</taxon>
        <taxon>Klebsormidiophyceae</taxon>
        <taxon>Klebsormidiales</taxon>
        <taxon>Klebsormidiaceae</taxon>
        <taxon>Klebsormidium</taxon>
    </lineage>
</organism>
<dbReference type="AlphaFoldDB" id="A0A1Y1IRP3"/>
<reference evidence="4 5" key="1">
    <citation type="journal article" date="2014" name="Nat. Commun.">
        <title>Klebsormidium flaccidum genome reveals primary factors for plant terrestrial adaptation.</title>
        <authorList>
            <person name="Hori K."/>
            <person name="Maruyama F."/>
            <person name="Fujisawa T."/>
            <person name="Togashi T."/>
            <person name="Yamamoto N."/>
            <person name="Seo M."/>
            <person name="Sato S."/>
            <person name="Yamada T."/>
            <person name="Mori H."/>
            <person name="Tajima N."/>
            <person name="Moriyama T."/>
            <person name="Ikeuchi M."/>
            <person name="Watanabe M."/>
            <person name="Wada H."/>
            <person name="Kobayashi K."/>
            <person name="Saito M."/>
            <person name="Masuda T."/>
            <person name="Sasaki-Sekimoto Y."/>
            <person name="Mashiguchi K."/>
            <person name="Awai K."/>
            <person name="Shimojima M."/>
            <person name="Masuda S."/>
            <person name="Iwai M."/>
            <person name="Nobusawa T."/>
            <person name="Narise T."/>
            <person name="Kondo S."/>
            <person name="Saito H."/>
            <person name="Sato R."/>
            <person name="Murakawa M."/>
            <person name="Ihara Y."/>
            <person name="Oshima-Yamada Y."/>
            <person name="Ohtaka K."/>
            <person name="Satoh M."/>
            <person name="Sonobe K."/>
            <person name="Ishii M."/>
            <person name="Ohtani R."/>
            <person name="Kanamori-Sato M."/>
            <person name="Honoki R."/>
            <person name="Miyazaki D."/>
            <person name="Mochizuki H."/>
            <person name="Umetsu J."/>
            <person name="Higashi K."/>
            <person name="Shibata D."/>
            <person name="Kamiya Y."/>
            <person name="Sato N."/>
            <person name="Nakamura Y."/>
            <person name="Tabata S."/>
            <person name="Ida S."/>
            <person name="Kurokawa K."/>
            <person name="Ohta H."/>
        </authorList>
    </citation>
    <scope>NUCLEOTIDE SEQUENCE [LARGE SCALE GENOMIC DNA]</scope>
    <source>
        <strain evidence="4 5">NIES-2285</strain>
    </source>
</reference>
<evidence type="ECO:0000256" key="1">
    <source>
        <dbReference type="ARBA" id="ARBA00022729"/>
    </source>
</evidence>
<keyword evidence="5" id="KW-1185">Reference proteome</keyword>
<evidence type="ECO:0000313" key="5">
    <source>
        <dbReference type="Proteomes" id="UP000054558"/>
    </source>
</evidence>
<protein>
    <recommendedName>
        <fullName evidence="3">Glycosyl hydrolase-like 10 domain-containing protein</fullName>
    </recommendedName>
</protein>
<feature type="region of interest" description="Disordered" evidence="2">
    <location>
        <begin position="360"/>
        <end position="399"/>
    </location>
</feature>
<dbReference type="OrthoDB" id="2018923at2759"/>
<evidence type="ECO:0000256" key="2">
    <source>
        <dbReference type="SAM" id="MobiDB-lite"/>
    </source>
</evidence>
<dbReference type="STRING" id="105231.A0A1Y1IRP3"/>
<dbReference type="Proteomes" id="UP000054558">
    <property type="component" value="Unassembled WGS sequence"/>
</dbReference>
<dbReference type="PANTHER" id="PTHR43405">
    <property type="entry name" value="GLYCOSYL HYDROLASE DIGH"/>
    <property type="match status" value="1"/>
</dbReference>
<feature type="domain" description="Glycosyl hydrolase-like 10" evidence="3">
    <location>
        <begin position="56"/>
        <end position="326"/>
    </location>
</feature>
<dbReference type="Pfam" id="PF02638">
    <property type="entry name" value="GHL10"/>
    <property type="match status" value="1"/>
</dbReference>
<dbReference type="PANTHER" id="PTHR43405:SF1">
    <property type="entry name" value="GLYCOSYL HYDROLASE DIGH"/>
    <property type="match status" value="1"/>
</dbReference>
<dbReference type="InterPro" id="IPR003790">
    <property type="entry name" value="GHL10"/>
</dbReference>